<evidence type="ECO:0000256" key="1">
    <source>
        <dbReference type="SAM" id="MobiDB-lite"/>
    </source>
</evidence>
<dbReference type="Proteomes" id="UP000240883">
    <property type="component" value="Unassembled WGS sequence"/>
</dbReference>
<organism evidence="2 3">
    <name type="scientific">Corynespora cassiicola Philippines</name>
    <dbReference type="NCBI Taxonomy" id="1448308"/>
    <lineage>
        <taxon>Eukaryota</taxon>
        <taxon>Fungi</taxon>
        <taxon>Dikarya</taxon>
        <taxon>Ascomycota</taxon>
        <taxon>Pezizomycotina</taxon>
        <taxon>Dothideomycetes</taxon>
        <taxon>Pleosporomycetidae</taxon>
        <taxon>Pleosporales</taxon>
        <taxon>Corynesporascaceae</taxon>
        <taxon>Corynespora</taxon>
    </lineage>
</organism>
<feature type="compositionally biased region" description="Low complexity" evidence="1">
    <location>
        <begin position="87"/>
        <end position="99"/>
    </location>
</feature>
<gene>
    <name evidence="2" type="ORF">BS50DRAFT_113851</name>
</gene>
<accession>A0A2T2NEK1</accession>
<feature type="compositionally biased region" description="Basic residues" evidence="1">
    <location>
        <begin position="1"/>
        <end position="12"/>
    </location>
</feature>
<feature type="compositionally biased region" description="Basic and acidic residues" evidence="1">
    <location>
        <begin position="30"/>
        <end position="44"/>
    </location>
</feature>
<evidence type="ECO:0000313" key="3">
    <source>
        <dbReference type="Proteomes" id="UP000240883"/>
    </source>
</evidence>
<dbReference type="EMBL" id="KZ678140">
    <property type="protein sequence ID" value="PSN63468.1"/>
    <property type="molecule type" value="Genomic_DNA"/>
</dbReference>
<feature type="compositionally biased region" description="Basic residues" evidence="1">
    <location>
        <begin position="109"/>
        <end position="118"/>
    </location>
</feature>
<feature type="region of interest" description="Disordered" evidence="1">
    <location>
        <begin position="1"/>
        <end position="118"/>
    </location>
</feature>
<sequence>MMTAHHFPHSQAHRTLSQLAAPASDLSPTCRREKIPKPEPTRDPRLRRKKKNGPPPPPQRPGCQTRPDQTSQRTYRSGAGVLGRSITSSTSTSTSTSSTAIHDAENAMARRRSRPGRY</sequence>
<evidence type="ECO:0000313" key="2">
    <source>
        <dbReference type="EMBL" id="PSN63468.1"/>
    </source>
</evidence>
<reference evidence="2 3" key="1">
    <citation type="journal article" date="2018" name="Front. Microbiol.">
        <title>Genome-Wide Analysis of Corynespora cassiicola Leaf Fall Disease Putative Effectors.</title>
        <authorList>
            <person name="Lopez D."/>
            <person name="Ribeiro S."/>
            <person name="Label P."/>
            <person name="Fumanal B."/>
            <person name="Venisse J.S."/>
            <person name="Kohler A."/>
            <person name="de Oliveira R.R."/>
            <person name="Labutti K."/>
            <person name="Lipzen A."/>
            <person name="Lail K."/>
            <person name="Bauer D."/>
            <person name="Ohm R.A."/>
            <person name="Barry K.W."/>
            <person name="Spatafora J."/>
            <person name="Grigoriev I.V."/>
            <person name="Martin F.M."/>
            <person name="Pujade-Renaud V."/>
        </authorList>
    </citation>
    <scope>NUCLEOTIDE SEQUENCE [LARGE SCALE GENOMIC DNA]</scope>
    <source>
        <strain evidence="2 3">Philippines</strain>
    </source>
</reference>
<proteinExistence type="predicted"/>
<keyword evidence="3" id="KW-1185">Reference proteome</keyword>
<protein>
    <submittedName>
        <fullName evidence="2">Uncharacterized protein</fullName>
    </submittedName>
</protein>
<dbReference type="AlphaFoldDB" id="A0A2T2NEK1"/>
<name>A0A2T2NEK1_CORCC</name>